<sequence length="112" mass="12199">MDAEENGPKKHAKTPKETFCSRSKGWCGHAGATYFYQDCDGDGILDPICSDTNGNLGIIKSSQKCKSEWPHAVCRAKGATCVSCRRHKSWCSHAKSVYILMDCDGDGTPDPV</sequence>
<accession>A0A7M6DS30</accession>
<proteinExistence type="predicted"/>
<dbReference type="Proteomes" id="UP000594262">
    <property type="component" value="Unplaced"/>
</dbReference>
<name>A0A7M6DS30_9CNID</name>
<protein>
    <submittedName>
        <fullName evidence="1">Uncharacterized protein</fullName>
    </submittedName>
</protein>
<organism evidence="1 2">
    <name type="scientific">Clytia hemisphaerica</name>
    <dbReference type="NCBI Taxonomy" id="252671"/>
    <lineage>
        <taxon>Eukaryota</taxon>
        <taxon>Metazoa</taxon>
        <taxon>Cnidaria</taxon>
        <taxon>Hydrozoa</taxon>
        <taxon>Hydroidolina</taxon>
        <taxon>Leptothecata</taxon>
        <taxon>Obeliida</taxon>
        <taxon>Clytiidae</taxon>
        <taxon>Clytia</taxon>
    </lineage>
</organism>
<dbReference type="EnsemblMetazoa" id="CLYHEMT026090.1">
    <property type="protein sequence ID" value="CLYHEMP026090.1"/>
    <property type="gene ID" value="CLYHEMG026090"/>
</dbReference>
<evidence type="ECO:0000313" key="2">
    <source>
        <dbReference type="Proteomes" id="UP000594262"/>
    </source>
</evidence>
<dbReference type="AlphaFoldDB" id="A0A7M6DS30"/>
<evidence type="ECO:0000313" key="1">
    <source>
        <dbReference type="EnsemblMetazoa" id="CLYHEMP026090.1"/>
    </source>
</evidence>
<keyword evidence="2" id="KW-1185">Reference proteome</keyword>
<reference evidence="1" key="1">
    <citation type="submission" date="2021-01" db="UniProtKB">
        <authorList>
            <consortium name="EnsemblMetazoa"/>
        </authorList>
    </citation>
    <scope>IDENTIFICATION</scope>
</reference>
<dbReference type="OrthoDB" id="529994at2759"/>